<dbReference type="AlphaFoldDB" id="A0AAN5CDU6"/>
<protein>
    <submittedName>
        <fullName evidence="1">Uncharacterized protein</fullName>
    </submittedName>
</protein>
<evidence type="ECO:0000313" key="1">
    <source>
        <dbReference type="EMBL" id="GMR37986.1"/>
    </source>
</evidence>
<feature type="non-terminal residue" evidence="1">
    <location>
        <position position="106"/>
    </location>
</feature>
<evidence type="ECO:0000313" key="2">
    <source>
        <dbReference type="Proteomes" id="UP001328107"/>
    </source>
</evidence>
<gene>
    <name evidence="1" type="ORF">PMAYCL1PPCAC_08181</name>
</gene>
<dbReference type="EMBL" id="BTRK01000002">
    <property type="protein sequence ID" value="GMR37986.1"/>
    <property type="molecule type" value="Genomic_DNA"/>
</dbReference>
<comment type="caution">
    <text evidence="1">The sequence shown here is derived from an EMBL/GenBank/DDBJ whole genome shotgun (WGS) entry which is preliminary data.</text>
</comment>
<accession>A0AAN5CDU6</accession>
<dbReference type="Proteomes" id="UP001328107">
    <property type="component" value="Unassembled WGS sequence"/>
</dbReference>
<organism evidence="1 2">
    <name type="scientific">Pristionchus mayeri</name>
    <dbReference type="NCBI Taxonomy" id="1317129"/>
    <lineage>
        <taxon>Eukaryota</taxon>
        <taxon>Metazoa</taxon>
        <taxon>Ecdysozoa</taxon>
        <taxon>Nematoda</taxon>
        <taxon>Chromadorea</taxon>
        <taxon>Rhabditida</taxon>
        <taxon>Rhabditina</taxon>
        <taxon>Diplogasteromorpha</taxon>
        <taxon>Diplogasteroidea</taxon>
        <taxon>Neodiplogasteridae</taxon>
        <taxon>Pristionchus</taxon>
    </lineage>
</organism>
<feature type="non-terminal residue" evidence="1">
    <location>
        <position position="1"/>
    </location>
</feature>
<reference evidence="2" key="1">
    <citation type="submission" date="2022-10" db="EMBL/GenBank/DDBJ databases">
        <title>Genome assembly of Pristionchus species.</title>
        <authorList>
            <person name="Yoshida K."/>
            <person name="Sommer R.J."/>
        </authorList>
    </citation>
    <scope>NUCLEOTIDE SEQUENCE [LARGE SCALE GENOMIC DNA]</scope>
    <source>
        <strain evidence="2">RS5460</strain>
    </source>
</reference>
<keyword evidence="2" id="KW-1185">Reference proteome</keyword>
<proteinExistence type="predicted"/>
<name>A0AAN5CDU6_9BILA</name>
<sequence>CSDSIFCTIISSCFSISLSIDSNVFSNRANSALSSSSFNRCPAFPFVIAESRSGQNHTVLVPVHHLCQRKWTHLIASRVLPIPHVCFWRCTAILHDAQGRLPLFAL</sequence>